<evidence type="ECO:0000256" key="1">
    <source>
        <dbReference type="ARBA" id="ARBA00003217"/>
    </source>
</evidence>
<evidence type="ECO:0000256" key="13">
    <source>
        <dbReference type="PIRSR" id="PIRSR618044-2"/>
    </source>
</evidence>
<dbReference type="GO" id="GO:0009252">
    <property type="term" value="P:peptidoglycan biosynthetic process"/>
    <property type="evidence" value="ECO:0007669"/>
    <property type="project" value="UniProtKB-UniPathway"/>
</dbReference>
<keyword evidence="9" id="KW-0133">Cell shape</keyword>
<evidence type="ECO:0000256" key="5">
    <source>
        <dbReference type="ARBA" id="ARBA00022645"/>
    </source>
</evidence>
<dbReference type="PATRIC" id="fig|1341157.4.peg.1803"/>
<feature type="domain" description="Peptidase S11 D-Ala-D-Ala carboxypeptidase A C-terminal" evidence="16">
    <location>
        <begin position="311"/>
        <end position="360"/>
    </location>
</feature>
<dbReference type="PRINTS" id="PR00725">
    <property type="entry name" value="DADACBPTASE1"/>
</dbReference>
<dbReference type="Proteomes" id="UP000019365">
    <property type="component" value="Unassembled WGS sequence"/>
</dbReference>
<evidence type="ECO:0000256" key="10">
    <source>
        <dbReference type="ARBA" id="ARBA00022984"/>
    </source>
</evidence>
<dbReference type="RefSeq" id="WP_037299239.1">
    <property type="nucleotide sequence ID" value="NZ_ATAX01000025.1"/>
</dbReference>
<dbReference type="InterPro" id="IPR037167">
    <property type="entry name" value="Peptidase_S11_C_sf"/>
</dbReference>
<keyword evidence="11" id="KW-0961">Cell wall biogenesis/degradation</keyword>
<comment type="pathway">
    <text evidence="2">Cell wall biogenesis; peptidoglycan biosynthesis.</text>
</comment>
<dbReference type="AlphaFoldDB" id="W7UXK4"/>
<keyword evidence="10" id="KW-0573">Peptidoglycan synthesis</keyword>
<evidence type="ECO:0000256" key="12">
    <source>
        <dbReference type="ARBA" id="ARBA00034000"/>
    </source>
</evidence>
<dbReference type="Pfam" id="PF07943">
    <property type="entry name" value="PBP5_C"/>
    <property type="match status" value="1"/>
</dbReference>
<dbReference type="EC" id="3.4.16.4" evidence="4"/>
<evidence type="ECO:0000256" key="14">
    <source>
        <dbReference type="RuleBase" id="RU004016"/>
    </source>
</evidence>
<dbReference type="GO" id="GO:0009002">
    <property type="term" value="F:serine-type D-Ala-D-Ala carboxypeptidase activity"/>
    <property type="evidence" value="ECO:0007669"/>
    <property type="project" value="UniProtKB-EC"/>
</dbReference>
<dbReference type="PANTHER" id="PTHR21581:SF6">
    <property type="entry name" value="TRAFFICKING PROTEIN PARTICLE COMPLEX SUBUNIT 12"/>
    <property type="match status" value="1"/>
</dbReference>
<keyword evidence="8" id="KW-0378">Hydrolase</keyword>
<keyword evidence="5" id="KW-0121">Carboxypeptidase</keyword>
<sequence>MKYLALSAVLTIFALVCSLFFIGAGEKEEIDGKAYILMEAKTHTVIGQKNIDTHLNVGYLSKLMSILVIADDISNGKYNLTDEITASDNVTNTKGAVIWLESGDKLTVDELLKSIIVGNANDAMTVLAERSSGSVENFVMDMNAKAFDIGLRNSKFVSPYGYYSPNEYSTAYDVAVICSELTKYGFLEPYFRIWRDFVKNDSVELVNENTLSNSFSQHIGFKVCSSDVSRNCIAEGGKDEEGTVFISVVLGNEDKEEMFKYVKKELKMSFRDYKVIPSMFPDEMMAPLKVVNGTDPAVIIRAKIQKNAVVSNNTQGLRTRVIIPEYIAAPVRKGQAVGTASFYNEDTLAFETEIVAECDVSVLSLRYAFYRLLTKLTEK</sequence>
<dbReference type="InterPro" id="IPR012338">
    <property type="entry name" value="Beta-lactam/transpept-like"/>
</dbReference>
<dbReference type="SUPFAM" id="SSF69189">
    <property type="entry name" value="Penicillin-binding protein associated domain"/>
    <property type="match status" value="1"/>
</dbReference>
<dbReference type="InterPro" id="IPR001967">
    <property type="entry name" value="Peptidase_S11_N"/>
</dbReference>
<dbReference type="GO" id="GO:0006508">
    <property type="term" value="P:proteolysis"/>
    <property type="evidence" value="ECO:0007669"/>
    <property type="project" value="UniProtKB-KW"/>
</dbReference>
<comment type="caution">
    <text evidence="17">The sequence shown here is derived from an EMBL/GenBank/DDBJ whole genome shotgun (WGS) entry which is preliminary data.</text>
</comment>
<evidence type="ECO:0000256" key="4">
    <source>
        <dbReference type="ARBA" id="ARBA00012448"/>
    </source>
</evidence>
<dbReference type="OrthoDB" id="9791132at2"/>
<evidence type="ECO:0000256" key="9">
    <source>
        <dbReference type="ARBA" id="ARBA00022960"/>
    </source>
</evidence>
<dbReference type="GO" id="GO:0008360">
    <property type="term" value="P:regulation of cell shape"/>
    <property type="evidence" value="ECO:0007669"/>
    <property type="project" value="UniProtKB-KW"/>
</dbReference>
<dbReference type="Gene3D" id="2.60.410.10">
    <property type="entry name" value="D-Ala-D-Ala carboxypeptidase, C-terminal domain"/>
    <property type="match status" value="1"/>
</dbReference>
<evidence type="ECO:0000259" key="16">
    <source>
        <dbReference type="Pfam" id="PF07943"/>
    </source>
</evidence>
<evidence type="ECO:0000313" key="17">
    <source>
        <dbReference type="EMBL" id="EWM53400.1"/>
    </source>
</evidence>
<dbReference type="UniPathway" id="UPA00219"/>
<evidence type="ECO:0000313" key="18">
    <source>
        <dbReference type="Proteomes" id="UP000019365"/>
    </source>
</evidence>
<accession>W7UXK4</accession>
<dbReference type="GO" id="GO:0071555">
    <property type="term" value="P:cell wall organization"/>
    <property type="evidence" value="ECO:0007669"/>
    <property type="project" value="UniProtKB-KW"/>
</dbReference>
<comment type="function">
    <text evidence="1">Removes C-terminal D-alanyl residues from sugar-peptide cell wall precursors.</text>
</comment>
<dbReference type="Gene3D" id="3.40.710.10">
    <property type="entry name" value="DD-peptidase/beta-lactamase superfamily"/>
    <property type="match status" value="1"/>
</dbReference>
<keyword evidence="18" id="KW-1185">Reference proteome</keyword>
<proteinExistence type="inferred from homology"/>
<feature type="domain" description="Peptidase S11 D-alanyl-D-alanine carboxypeptidase A N-terminal" evidence="15">
    <location>
        <begin position="26"/>
        <end position="252"/>
    </location>
</feature>
<dbReference type="eggNOG" id="COG1686">
    <property type="taxonomic scope" value="Bacteria"/>
</dbReference>
<evidence type="ECO:0000256" key="8">
    <source>
        <dbReference type="ARBA" id="ARBA00022801"/>
    </source>
</evidence>
<evidence type="ECO:0000256" key="7">
    <source>
        <dbReference type="ARBA" id="ARBA00022729"/>
    </source>
</evidence>
<feature type="binding site" evidence="13">
    <location>
        <position position="222"/>
    </location>
    <ligand>
        <name>substrate</name>
    </ligand>
</feature>
<protein>
    <recommendedName>
        <fullName evidence="4">serine-type D-Ala-D-Ala carboxypeptidase</fullName>
        <ecNumber evidence="4">3.4.16.4</ecNumber>
    </recommendedName>
</protein>
<keyword evidence="6" id="KW-0645">Protease</keyword>
<comment type="catalytic activity">
    <reaction evidence="12">
        <text>Preferential cleavage: (Ac)2-L-Lys-D-Ala-|-D-Ala. Also transpeptidation of peptidyl-alanyl moieties that are N-acyl substituents of D-alanine.</text>
        <dbReference type="EC" id="3.4.16.4"/>
    </reaction>
</comment>
<dbReference type="PANTHER" id="PTHR21581">
    <property type="entry name" value="D-ALANYL-D-ALANINE CARBOXYPEPTIDASE"/>
    <property type="match status" value="1"/>
</dbReference>
<comment type="similarity">
    <text evidence="3 14">Belongs to the peptidase S11 family.</text>
</comment>
<evidence type="ECO:0000256" key="3">
    <source>
        <dbReference type="ARBA" id="ARBA00007164"/>
    </source>
</evidence>
<gene>
    <name evidence="17" type="ORF">RF007C_06860</name>
</gene>
<evidence type="ECO:0000259" key="15">
    <source>
        <dbReference type="Pfam" id="PF00768"/>
    </source>
</evidence>
<keyword evidence="7" id="KW-0732">Signal</keyword>
<dbReference type="InterPro" id="IPR015956">
    <property type="entry name" value="Peniciliin-bd_prot_C_sf"/>
</dbReference>
<organism evidence="17 18">
    <name type="scientific">Ruminococcus flavefaciens 007c</name>
    <dbReference type="NCBI Taxonomy" id="1341157"/>
    <lineage>
        <taxon>Bacteria</taxon>
        <taxon>Bacillati</taxon>
        <taxon>Bacillota</taxon>
        <taxon>Clostridia</taxon>
        <taxon>Eubacteriales</taxon>
        <taxon>Oscillospiraceae</taxon>
        <taxon>Ruminococcus</taxon>
    </lineage>
</organism>
<dbReference type="SUPFAM" id="SSF56601">
    <property type="entry name" value="beta-lactamase/transpeptidase-like"/>
    <property type="match status" value="1"/>
</dbReference>
<reference evidence="17 18" key="1">
    <citation type="journal article" date="2014" name="PLoS ONE">
        <title>Rumen cellulosomics: divergent fiber-degrading strategies revealed by comparative genome-wide analysis of six ruminococcal strains.</title>
        <authorList>
            <person name="Dassa B."/>
            <person name="Borovok I."/>
            <person name="Ruimy-Israeli V."/>
            <person name="Lamed R."/>
            <person name="Flint H.J."/>
            <person name="Duncan S.H."/>
            <person name="Henrissat B."/>
            <person name="Coutinho P."/>
            <person name="Morrison M."/>
            <person name="Mosoni P."/>
            <person name="Yeoman C.J."/>
            <person name="White B.A."/>
            <person name="Bayer E.A."/>
        </authorList>
    </citation>
    <scope>NUCLEOTIDE SEQUENCE [LARGE SCALE GENOMIC DNA]</scope>
    <source>
        <strain evidence="17 18">007c</strain>
    </source>
</reference>
<dbReference type="InterPro" id="IPR018044">
    <property type="entry name" value="Peptidase_S11"/>
</dbReference>
<evidence type="ECO:0000256" key="2">
    <source>
        <dbReference type="ARBA" id="ARBA00004752"/>
    </source>
</evidence>
<evidence type="ECO:0000256" key="6">
    <source>
        <dbReference type="ARBA" id="ARBA00022670"/>
    </source>
</evidence>
<dbReference type="InterPro" id="IPR012907">
    <property type="entry name" value="Peptidase_S11_C"/>
</dbReference>
<dbReference type="Pfam" id="PF00768">
    <property type="entry name" value="Peptidase_S11"/>
    <property type="match status" value="1"/>
</dbReference>
<dbReference type="EMBL" id="ATAX01000025">
    <property type="protein sequence ID" value="EWM53400.1"/>
    <property type="molecule type" value="Genomic_DNA"/>
</dbReference>
<name>W7UXK4_RUMFL</name>
<evidence type="ECO:0000256" key="11">
    <source>
        <dbReference type="ARBA" id="ARBA00023316"/>
    </source>
</evidence>